<sequence>MNGAEGSSQIIYSLIVENKPGVLFRVASQFRRRSFNIESVAVGVTERPDTSRMIITMRGDQQMAEDFARVLRRTVDVIDVDRMDPGRAVQRELALIRVKPGGKEIAGGVRGEGELRILAESSDGAIIQAIGPPDYLSSLVDALVRGKVLEEVVRTGVVALEVR</sequence>
<dbReference type="Pfam" id="PF10369">
    <property type="entry name" value="ALS_ss_C"/>
    <property type="match status" value="1"/>
</dbReference>
<dbReference type="SUPFAM" id="SSF55021">
    <property type="entry name" value="ACT-like"/>
    <property type="match status" value="2"/>
</dbReference>
<proteinExistence type="inferred from homology"/>
<evidence type="ECO:0000313" key="8">
    <source>
        <dbReference type="EMBL" id="BBE41533.1"/>
    </source>
</evidence>
<dbReference type="GO" id="GO:0005829">
    <property type="term" value="C:cytosol"/>
    <property type="evidence" value="ECO:0007669"/>
    <property type="project" value="TreeGrafter"/>
</dbReference>
<evidence type="ECO:0000256" key="3">
    <source>
        <dbReference type="ARBA" id="ARBA00006341"/>
    </source>
</evidence>
<comment type="catalytic activity">
    <reaction evidence="6">
        <text>2 pyruvate + H(+) = (2S)-2-acetolactate + CO2</text>
        <dbReference type="Rhea" id="RHEA:25249"/>
        <dbReference type="ChEBI" id="CHEBI:15361"/>
        <dbReference type="ChEBI" id="CHEBI:15378"/>
        <dbReference type="ChEBI" id="CHEBI:16526"/>
        <dbReference type="ChEBI" id="CHEBI:58476"/>
        <dbReference type="EC" id="2.2.1.6"/>
    </reaction>
</comment>
<dbReference type="InterPro" id="IPR045865">
    <property type="entry name" value="ACT-like_dom_sf"/>
</dbReference>
<keyword evidence="5 6" id="KW-0100">Branched-chain amino acid biosynthesis</keyword>
<comment type="function">
    <text evidence="6">Catalyzes the conversion of 2 pyruvate molecules into acetolactate in the first common step of the biosynthetic pathway of the branched-amino acids such as leucine, isoleucine, and valine.</text>
</comment>
<feature type="domain" description="ACT" evidence="7">
    <location>
        <begin position="11"/>
        <end position="85"/>
    </location>
</feature>
<dbReference type="Gene3D" id="3.30.70.260">
    <property type="match status" value="1"/>
</dbReference>
<comment type="pathway">
    <text evidence="1 6">Amino-acid biosynthesis; L-isoleucine biosynthesis; L-isoleucine from 2-oxobutanoate: step 1/4.</text>
</comment>
<keyword evidence="6 8" id="KW-0808">Transferase</keyword>
<dbReference type="NCBIfam" id="TIGR00119">
    <property type="entry name" value="acolac_sm"/>
    <property type="match status" value="1"/>
</dbReference>
<evidence type="ECO:0000256" key="6">
    <source>
        <dbReference type="RuleBase" id="RU368092"/>
    </source>
</evidence>
<organism evidence="8 9">
    <name type="scientific">Conexivisphaera calida</name>
    <dbReference type="NCBI Taxonomy" id="1874277"/>
    <lineage>
        <taxon>Archaea</taxon>
        <taxon>Nitrososphaerota</taxon>
        <taxon>Conexivisphaeria</taxon>
        <taxon>Conexivisphaerales</taxon>
        <taxon>Conexivisphaeraceae</taxon>
        <taxon>Conexivisphaera</taxon>
    </lineage>
</organism>
<dbReference type="AlphaFoldDB" id="A0A4P2VDQ2"/>
<dbReference type="PANTHER" id="PTHR30239:SF0">
    <property type="entry name" value="ACETOLACTATE SYNTHASE SMALL SUBUNIT 1, CHLOROPLASTIC"/>
    <property type="match status" value="1"/>
</dbReference>
<name>A0A4P2VDQ2_9ARCH</name>
<dbReference type="InterPro" id="IPR027271">
    <property type="entry name" value="Acetolactate_synth/TF_NikR_C"/>
</dbReference>
<dbReference type="EC" id="2.2.1.6" evidence="6"/>
<keyword evidence="4 6" id="KW-0028">Amino-acid biosynthesis</keyword>
<dbReference type="InterPro" id="IPR019455">
    <property type="entry name" value="Acetolactate_synth_ssu_C"/>
</dbReference>
<comment type="subunit">
    <text evidence="6">Dimer of large and small chains.</text>
</comment>
<dbReference type="InterPro" id="IPR039557">
    <property type="entry name" value="AHAS_ACT"/>
</dbReference>
<dbReference type="GO" id="GO:0009099">
    <property type="term" value="P:L-valine biosynthetic process"/>
    <property type="evidence" value="ECO:0007669"/>
    <property type="project" value="UniProtKB-UniRule"/>
</dbReference>
<dbReference type="InterPro" id="IPR054480">
    <property type="entry name" value="AHAS_small-like_ACT"/>
</dbReference>
<comment type="pathway">
    <text evidence="2 6">Amino-acid biosynthesis; L-valine biosynthesis; L-valine from pyruvate: step 1/4.</text>
</comment>
<dbReference type="KEGG" id="ccai:NAS2_0127"/>
<protein>
    <recommendedName>
        <fullName evidence="6">Acetolactate synthase small subunit</fullName>
        <shortName evidence="6">AHAS</shortName>
        <shortName evidence="6">ALS</shortName>
        <ecNumber evidence="6">2.2.1.6</ecNumber>
    </recommendedName>
    <alternativeName>
        <fullName evidence="6">Acetohydroxy-acid synthase small subunit</fullName>
    </alternativeName>
</protein>
<reference evidence="8 9" key="1">
    <citation type="journal article" date="2019" name="ISME J.">
        <title>Isolation and characterization of a thermophilic sulfur- and iron-reducing thaumarchaeote from a terrestrial acidic hot spring.</title>
        <authorList>
            <person name="Kato S."/>
            <person name="Itoh T."/>
            <person name="Yuki M."/>
            <person name="Nagamori M."/>
            <person name="Ohnishi M."/>
            <person name="Uematsu K."/>
            <person name="Suzuki K."/>
            <person name="Takashina T."/>
            <person name="Ohkuma M."/>
        </authorList>
    </citation>
    <scope>NUCLEOTIDE SEQUENCE [LARGE SCALE GENOMIC DNA]</scope>
    <source>
        <strain evidence="8 9">NAS-02</strain>
    </source>
</reference>
<evidence type="ECO:0000313" key="9">
    <source>
        <dbReference type="Proteomes" id="UP000509448"/>
    </source>
</evidence>
<dbReference type="Gene3D" id="3.30.70.1150">
    <property type="entry name" value="ACT-like. Chain A, domain 2"/>
    <property type="match status" value="1"/>
</dbReference>
<evidence type="ECO:0000256" key="1">
    <source>
        <dbReference type="ARBA" id="ARBA00004974"/>
    </source>
</evidence>
<dbReference type="CDD" id="cd04878">
    <property type="entry name" value="ACT_AHAS"/>
    <property type="match status" value="1"/>
</dbReference>
<dbReference type="OrthoDB" id="85792at2157"/>
<evidence type="ECO:0000256" key="2">
    <source>
        <dbReference type="ARBA" id="ARBA00005025"/>
    </source>
</evidence>
<dbReference type="Proteomes" id="UP000509448">
    <property type="component" value="Chromosome"/>
</dbReference>
<dbReference type="InterPro" id="IPR004789">
    <property type="entry name" value="Acetalactate_synth_ssu"/>
</dbReference>
<comment type="similarity">
    <text evidence="3 6">Belongs to the acetolactate synthase small subunit family.</text>
</comment>
<dbReference type="EMBL" id="AP018732">
    <property type="protein sequence ID" value="BBE41533.1"/>
    <property type="molecule type" value="Genomic_DNA"/>
</dbReference>
<gene>
    <name evidence="8" type="ORF">NAS2_0127</name>
</gene>
<dbReference type="InterPro" id="IPR002912">
    <property type="entry name" value="ACT_dom"/>
</dbReference>
<keyword evidence="9" id="KW-1185">Reference proteome</keyword>
<dbReference type="PROSITE" id="PS51671">
    <property type="entry name" value="ACT"/>
    <property type="match status" value="1"/>
</dbReference>
<accession>A0A4P2VDQ2</accession>
<dbReference type="GO" id="GO:1990610">
    <property type="term" value="F:acetolactate synthase regulator activity"/>
    <property type="evidence" value="ECO:0007669"/>
    <property type="project" value="UniProtKB-UniRule"/>
</dbReference>
<dbReference type="Pfam" id="PF22629">
    <property type="entry name" value="ACT_AHAS_ss"/>
    <property type="match status" value="1"/>
</dbReference>
<dbReference type="RefSeq" id="WP_174447872.1">
    <property type="nucleotide sequence ID" value="NZ_AP018732.1"/>
</dbReference>
<dbReference type="UniPathway" id="UPA00047">
    <property type="reaction ID" value="UER00055"/>
</dbReference>
<evidence type="ECO:0000256" key="5">
    <source>
        <dbReference type="ARBA" id="ARBA00023304"/>
    </source>
</evidence>
<evidence type="ECO:0000259" key="7">
    <source>
        <dbReference type="PROSITE" id="PS51671"/>
    </source>
</evidence>
<dbReference type="GO" id="GO:0003984">
    <property type="term" value="F:acetolactate synthase activity"/>
    <property type="evidence" value="ECO:0007669"/>
    <property type="project" value="UniProtKB-UniRule"/>
</dbReference>
<dbReference type="PANTHER" id="PTHR30239">
    <property type="entry name" value="ACETOLACTATE SYNTHASE SMALL SUBUNIT"/>
    <property type="match status" value="1"/>
</dbReference>
<evidence type="ECO:0000256" key="4">
    <source>
        <dbReference type="ARBA" id="ARBA00022605"/>
    </source>
</evidence>
<dbReference type="UniPathway" id="UPA00049">
    <property type="reaction ID" value="UER00059"/>
</dbReference>
<dbReference type="GO" id="GO:0009097">
    <property type="term" value="P:isoleucine biosynthetic process"/>
    <property type="evidence" value="ECO:0007669"/>
    <property type="project" value="UniProtKB-UniRule"/>
</dbReference>
<dbReference type="GeneID" id="55583947"/>